<organism evidence="2 3">
    <name type="scientific">Rhizoctonia solani 123E</name>
    <dbReference type="NCBI Taxonomy" id="1423351"/>
    <lineage>
        <taxon>Eukaryota</taxon>
        <taxon>Fungi</taxon>
        <taxon>Dikarya</taxon>
        <taxon>Basidiomycota</taxon>
        <taxon>Agaricomycotina</taxon>
        <taxon>Agaricomycetes</taxon>
        <taxon>Cantharellales</taxon>
        <taxon>Ceratobasidiaceae</taxon>
        <taxon>Rhizoctonia</taxon>
    </lineage>
</organism>
<gene>
    <name evidence="2" type="ORF">V565_158480</name>
</gene>
<evidence type="ECO:0000256" key="1">
    <source>
        <dbReference type="SAM" id="SignalP"/>
    </source>
</evidence>
<dbReference type="AlphaFoldDB" id="A0A074SBH0"/>
<dbReference type="HOGENOM" id="CLU_2028052_0_0_1"/>
<dbReference type="OrthoDB" id="3166698at2759"/>
<sequence length="122" mass="13761">MLGLEALMILAAYTSIILAVPTRAGSNSQSLHIFSRNDICPEGEWYWPQQRVCIPIHEYTSGTRWEVDPPTPFECPEGWYWGKSPKGFEHCIPANINVLNNPCPLGYVLGQFFILCIPHTTP</sequence>
<dbReference type="SUPFAM" id="SSF57184">
    <property type="entry name" value="Growth factor receptor domain"/>
    <property type="match status" value="1"/>
</dbReference>
<evidence type="ECO:0008006" key="4">
    <source>
        <dbReference type="Google" id="ProtNLM"/>
    </source>
</evidence>
<dbReference type="Proteomes" id="UP000027456">
    <property type="component" value="Unassembled WGS sequence"/>
</dbReference>
<dbReference type="EMBL" id="AZST01000763">
    <property type="protein sequence ID" value="KEP47357.1"/>
    <property type="molecule type" value="Genomic_DNA"/>
</dbReference>
<dbReference type="InterPro" id="IPR009030">
    <property type="entry name" value="Growth_fac_rcpt_cys_sf"/>
</dbReference>
<evidence type="ECO:0000313" key="2">
    <source>
        <dbReference type="EMBL" id="KEP47357.1"/>
    </source>
</evidence>
<keyword evidence="3" id="KW-1185">Reference proteome</keyword>
<accession>A0A074SBH0</accession>
<protein>
    <recommendedName>
        <fullName evidence="4">Transmembrane protein</fullName>
    </recommendedName>
</protein>
<evidence type="ECO:0000313" key="3">
    <source>
        <dbReference type="Proteomes" id="UP000027456"/>
    </source>
</evidence>
<feature type="chain" id="PRO_5001700493" description="Transmembrane protein" evidence="1">
    <location>
        <begin position="20"/>
        <end position="122"/>
    </location>
</feature>
<keyword evidence="1" id="KW-0732">Signal</keyword>
<proteinExistence type="predicted"/>
<feature type="signal peptide" evidence="1">
    <location>
        <begin position="1"/>
        <end position="19"/>
    </location>
</feature>
<reference evidence="2 3" key="1">
    <citation type="submission" date="2013-12" db="EMBL/GenBank/DDBJ databases">
        <authorList>
            <person name="Cubeta M."/>
            <person name="Pakala S."/>
            <person name="Fedorova N."/>
            <person name="Thomas E."/>
            <person name="Dean R."/>
            <person name="Jabaji S."/>
            <person name="Neate S."/>
            <person name="Toda T."/>
            <person name="Tavantzis S."/>
            <person name="Vilgalys R."/>
            <person name="Bharathan N."/>
            <person name="Pakala S."/>
            <person name="Losada L.S."/>
            <person name="Zafar N."/>
            <person name="Nierman W."/>
        </authorList>
    </citation>
    <scope>NUCLEOTIDE SEQUENCE [LARGE SCALE GENOMIC DNA]</scope>
    <source>
        <strain evidence="2 3">123E</strain>
    </source>
</reference>
<name>A0A074SBH0_9AGAM</name>
<comment type="caution">
    <text evidence="2">The sequence shown here is derived from an EMBL/GenBank/DDBJ whole genome shotgun (WGS) entry which is preliminary data.</text>
</comment>